<dbReference type="PRINTS" id="PR01398">
    <property type="entry name" value="ISCHRISMTASE"/>
</dbReference>
<keyword evidence="4" id="KW-1185">Reference proteome</keyword>
<gene>
    <name evidence="3" type="ORF">F7231_15725</name>
</gene>
<dbReference type="Gene3D" id="3.40.50.850">
    <property type="entry name" value="Isochorismatase-like"/>
    <property type="match status" value="1"/>
</dbReference>
<accession>A0ABX0QLD2</accession>
<evidence type="ECO:0000256" key="1">
    <source>
        <dbReference type="ARBA" id="ARBA00022801"/>
    </source>
</evidence>
<dbReference type="EMBL" id="WAEL01000005">
    <property type="protein sequence ID" value="NID11623.1"/>
    <property type="molecule type" value="Genomic_DNA"/>
</dbReference>
<evidence type="ECO:0000259" key="2">
    <source>
        <dbReference type="Pfam" id="PF00857"/>
    </source>
</evidence>
<dbReference type="GO" id="GO:0016787">
    <property type="term" value="F:hydrolase activity"/>
    <property type="evidence" value="ECO:0007669"/>
    <property type="project" value="UniProtKB-KW"/>
</dbReference>
<dbReference type="InterPro" id="IPR000868">
    <property type="entry name" value="Isochorismatase-like_dom"/>
</dbReference>
<comment type="caution">
    <text evidence="3">The sequence shown here is derived from an EMBL/GenBank/DDBJ whole genome shotgun (WGS) entry which is preliminary data.</text>
</comment>
<dbReference type="Pfam" id="PF00857">
    <property type="entry name" value="Isochorismatase"/>
    <property type="match status" value="1"/>
</dbReference>
<dbReference type="Proteomes" id="UP000606008">
    <property type="component" value="Unassembled WGS sequence"/>
</dbReference>
<keyword evidence="1 3" id="KW-0378">Hydrolase</keyword>
<dbReference type="InterPro" id="IPR036380">
    <property type="entry name" value="Isochorismatase-like_sf"/>
</dbReference>
<sequence length="199" mass="21923">MNHTSDDLHGNAPDSSPVALLIIDMINDLDFPEGPDFLEPTLAAARQITTLKERAKNAGIPVVYANDNFGKWRSNFDELLTHCLTDEVRGKPIVELIRPDDDDYMVLKPKHSAFYATTLETLLTYLQTTTLIMTGIAADVCVQFSATDAYVRDLKLIIPSDCVASGSTVNTQQSLAYMQRVLSADITPSEKIDFQALLG</sequence>
<protein>
    <submittedName>
        <fullName evidence="3">Cysteine hydrolase</fullName>
    </submittedName>
</protein>
<evidence type="ECO:0000313" key="4">
    <source>
        <dbReference type="Proteomes" id="UP000606008"/>
    </source>
</evidence>
<dbReference type="CDD" id="cd00431">
    <property type="entry name" value="cysteine_hydrolases"/>
    <property type="match status" value="1"/>
</dbReference>
<name>A0ABX0QLD2_9BACT</name>
<reference evidence="3" key="1">
    <citation type="submission" date="2024-05" db="EMBL/GenBank/DDBJ databases">
        <authorList>
            <person name="Jung D.-H."/>
        </authorList>
    </citation>
    <scope>NUCLEOTIDE SEQUENCE</scope>
    <source>
        <strain evidence="3">JA-25</strain>
    </source>
</reference>
<dbReference type="InterPro" id="IPR050272">
    <property type="entry name" value="Isochorismatase-like_hydrls"/>
</dbReference>
<dbReference type="InterPro" id="IPR016291">
    <property type="entry name" value="Isochorismatase"/>
</dbReference>
<dbReference type="RefSeq" id="WP_085411253.1">
    <property type="nucleotide sequence ID" value="NZ_WAEL01000005.1"/>
</dbReference>
<dbReference type="PANTHER" id="PTHR43540:SF6">
    <property type="entry name" value="ISOCHORISMATASE-LIKE DOMAIN-CONTAINING PROTEIN"/>
    <property type="match status" value="1"/>
</dbReference>
<proteinExistence type="predicted"/>
<organism evidence="3 4">
    <name type="scientific">Fibrivirga algicola</name>
    <dbReference type="NCBI Taxonomy" id="2950420"/>
    <lineage>
        <taxon>Bacteria</taxon>
        <taxon>Pseudomonadati</taxon>
        <taxon>Bacteroidota</taxon>
        <taxon>Cytophagia</taxon>
        <taxon>Cytophagales</taxon>
        <taxon>Spirosomataceae</taxon>
        <taxon>Fibrivirga</taxon>
    </lineage>
</organism>
<dbReference type="SUPFAM" id="SSF52499">
    <property type="entry name" value="Isochorismatase-like hydrolases"/>
    <property type="match status" value="1"/>
</dbReference>
<feature type="domain" description="Isochorismatase-like" evidence="2">
    <location>
        <begin position="19"/>
        <end position="180"/>
    </location>
</feature>
<dbReference type="PANTHER" id="PTHR43540">
    <property type="entry name" value="PEROXYUREIDOACRYLATE/UREIDOACRYLATE AMIDOHYDROLASE-RELATED"/>
    <property type="match status" value="1"/>
</dbReference>
<evidence type="ECO:0000313" key="3">
    <source>
        <dbReference type="EMBL" id="NID11623.1"/>
    </source>
</evidence>